<gene>
    <name evidence="1" type="ORF">MVEN_02006900</name>
</gene>
<protein>
    <submittedName>
        <fullName evidence="1">Uncharacterized protein</fullName>
    </submittedName>
</protein>
<name>A0A8H7CHQ6_9AGAR</name>
<dbReference type="AlphaFoldDB" id="A0A8H7CHQ6"/>
<evidence type="ECO:0000313" key="2">
    <source>
        <dbReference type="Proteomes" id="UP000620124"/>
    </source>
</evidence>
<evidence type="ECO:0000313" key="1">
    <source>
        <dbReference type="EMBL" id="KAF7337840.1"/>
    </source>
</evidence>
<dbReference type="Proteomes" id="UP000620124">
    <property type="component" value="Unassembled WGS sequence"/>
</dbReference>
<keyword evidence="2" id="KW-1185">Reference proteome</keyword>
<dbReference type="OrthoDB" id="2817141at2759"/>
<sequence length="335" mass="37489">MATTIRVRFEGSSQQYTASRWHIPSHDYPFEPMPDDVTCLIVPKTRLIKDAKFHSTHLADVEGLIVPIHYGMWLMDTGEWAGKVLFSITQWCGMSWNELSYTRMNTEANRILVGRTFEALHDYGVDHGGLNDFDNFRHVIIDIHAPGLSREDLLNGKAPCYITCFSEAHVKHSCTRRVPVLPLGSYISAEDVGCNEISDVLLLLDFKKRVNTRVSASQALEWHTKYSALYPDVDNMDALIAQRAKLYPEAPSVYEEHLTVSFDGDDEYSKAVIWRIAPVVSDEEQALAPGNLPASHSNAWIPDPDSDAMNTVVAKLERTTLEGSATALNILGRGL</sequence>
<dbReference type="EMBL" id="JACAZI010000021">
    <property type="protein sequence ID" value="KAF7337840.1"/>
    <property type="molecule type" value="Genomic_DNA"/>
</dbReference>
<accession>A0A8H7CHQ6</accession>
<organism evidence="1 2">
    <name type="scientific">Mycena venus</name>
    <dbReference type="NCBI Taxonomy" id="2733690"/>
    <lineage>
        <taxon>Eukaryota</taxon>
        <taxon>Fungi</taxon>
        <taxon>Dikarya</taxon>
        <taxon>Basidiomycota</taxon>
        <taxon>Agaricomycotina</taxon>
        <taxon>Agaricomycetes</taxon>
        <taxon>Agaricomycetidae</taxon>
        <taxon>Agaricales</taxon>
        <taxon>Marasmiineae</taxon>
        <taxon>Mycenaceae</taxon>
        <taxon>Mycena</taxon>
    </lineage>
</organism>
<comment type="caution">
    <text evidence="1">The sequence shown here is derived from an EMBL/GenBank/DDBJ whole genome shotgun (WGS) entry which is preliminary data.</text>
</comment>
<proteinExistence type="predicted"/>
<reference evidence="1" key="1">
    <citation type="submission" date="2020-05" db="EMBL/GenBank/DDBJ databases">
        <title>Mycena genomes resolve the evolution of fungal bioluminescence.</title>
        <authorList>
            <person name="Tsai I.J."/>
        </authorList>
    </citation>
    <scope>NUCLEOTIDE SEQUENCE</scope>
    <source>
        <strain evidence="1">CCC161011</strain>
    </source>
</reference>